<sequence length="108" mass="11828">MNPDAVQSGALLSLVLIILAIPLALLPAILAVRKKHPHKVAIILVNILGGLLYGLGWFIALVWCFIIPSGNRSSSNNAAEIEKLYELKQKGVITEKEFDLRKNKLLST</sequence>
<gene>
    <name evidence="3" type="ORF">DIZ78_17700</name>
</gene>
<dbReference type="Pfam" id="PF09851">
    <property type="entry name" value="SHOCT"/>
    <property type="match status" value="1"/>
</dbReference>
<dbReference type="AlphaFoldDB" id="A0A370D7U0"/>
<feature type="transmembrane region" description="Helical" evidence="1">
    <location>
        <begin position="44"/>
        <end position="68"/>
    </location>
</feature>
<dbReference type="Proteomes" id="UP000254771">
    <property type="component" value="Unassembled WGS sequence"/>
</dbReference>
<dbReference type="Pfam" id="PF14373">
    <property type="entry name" value="Imm_superinfect"/>
    <property type="match status" value="1"/>
</dbReference>
<reference evidence="3 4" key="1">
    <citation type="journal article" date="2018" name="ISME J.">
        <title>Endosymbiont genomes yield clues of tubeworm success.</title>
        <authorList>
            <person name="Li Y."/>
            <person name="Liles M.R."/>
            <person name="Halanych K.M."/>
        </authorList>
    </citation>
    <scope>NUCLEOTIDE SEQUENCE [LARGE SCALE GENOMIC DNA]</scope>
    <source>
        <strain evidence="3">A1462</strain>
    </source>
</reference>
<evidence type="ECO:0000259" key="2">
    <source>
        <dbReference type="Pfam" id="PF09851"/>
    </source>
</evidence>
<keyword evidence="4" id="KW-1185">Reference proteome</keyword>
<name>A0A370D7U0_9GAMM</name>
<feature type="transmembrane region" description="Helical" evidence="1">
    <location>
        <begin position="12"/>
        <end position="32"/>
    </location>
</feature>
<comment type="caution">
    <text evidence="3">The sequence shown here is derived from an EMBL/GenBank/DDBJ whole genome shotgun (WGS) entry which is preliminary data.</text>
</comment>
<organism evidence="3 4">
    <name type="scientific">endosymbiont of Escarpia spicata</name>
    <dbReference type="NCBI Taxonomy" id="2200908"/>
    <lineage>
        <taxon>Bacteria</taxon>
        <taxon>Pseudomonadati</taxon>
        <taxon>Pseudomonadota</taxon>
        <taxon>Gammaproteobacteria</taxon>
        <taxon>sulfur-oxidizing symbionts</taxon>
    </lineage>
</organism>
<dbReference type="InterPro" id="IPR018649">
    <property type="entry name" value="SHOCT"/>
</dbReference>
<feature type="domain" description="SHOCT" evidence="2">
    <location>
        <begin position="79"/>
        <end position="106"/>
    </location>
</feature>
<keyword evidence="1" id="KW-0812">Transmembrane</keyword>
<keyword evidence="1" id="KW-1133">Transmembrane helix</keyword>
<protein>
    <recommendedName>
        <fullName evidence="2">SHOCT domain-containing protein</fullName>
    </recommendedName>
</protein>
<proteinExistence type="predicted"/>
<evidence type="ECO:0000256" key="1">
    <source>
        <dbReference type="SAM" id="Phobius"/>
    </source>
</evidence>
<evidence type="ECO:0000313" key="4">
    <source>
        <dbReference type="Proteomes" id="UP000254771"/>
    </source>
</evidence>
<dbReference type="EMBL" id="QFXE01000023">
    <property type="protein sequence ID" value="RDH80999.1"/>
    <property type="molecule type" value="Genomic_DNA"/>
</dbReference>
<keyword evidence="1" id="KW-0472">Membrane</keyword>
<evidence type="ECO:0000313" key="3">
    <source>
        <dbReference type="EMBL" id="RDH80999.1"/>
    </source>
</evidence>
<accession>A0A370D7U0</accession>
<dbReference type="InterPro" id="IPR016410">
    <property type="entry name" value="Phage_imm"/>
</dbReference>